<dbReference type="InterPro" id="IPR009326">
    <property type="entry name" value="DUF984"/>
</dbReference>
<dbReference type="Proteomes" id="UP001271769">
    <property type="component" value="Unassembled WGS sequence"/>
</dbReference>
<proteinExistence type="predicted"/>
<sequence length="161" mass="17894">MTDPLSHRAEHMAFWAQARREVPSLPAEIAADIWFFGDSPELAASLAELVLTGPKRATAGLLAEMQAQGVTLPAVGGYSLVTDYHGAPLMILRSTQVDIQPFETVDADFAAAEGEGDGSLRYWQDAHESYFKRSCARIGIDWRPDLDVICERFELVFPRRR</sequence>
<dbReference type="PIRSF" id="PIRSF021320">
    <property type="entry name" value="DUF984"/>
    <property type="match status" value="1"/>
</dbReference>
<evidence type="ECO:0000259" key="1">
    <source>
        <dbReference type="SMART" id="SM01022"/>
    </source>
</evidence>
<keyword evidence="3" id="KW-1185">Reference proteome</keyword>
<name>A0ABU5DYS9_9PROT</name>
<gene>
    <name evidence="2" type="ORF">SMD31_10925</name>
</gene>
<dbReference type="SMART" id="SM01022">
    <property type="entry name" value="ASCH"/>
    <property type="match status" value="1"/>
</dbReference>
<dbReference type="InterPro" id="IPR015947">
    <property type="entry name" value="PUA-like_sf"/>
</dbReference>
<dbReference type="EMBL" id="JAXCLX010000001">
    <property type="protein sequence ID" value="MDY0872441.1"/>
    <property type="molecule type" value="Genomic_DNA"/>
</dbReference>
<dbReference type="PANTHER" id="PTHR39203">
    <property type="entry name" value="CYTOPLASMIC PROTEIN-RELATED"/>
    <property type="match status" value="1"/>
</dbReference>
<evidence type="ECO:0000313" key="2">
    <source>
        <dbReference type="EMBL" id="MDY0872441.1"/>
    </source>
</evidence>
<accession>A0ABU5DYS9</accession>
<feature type="domain" description="ASCH" evidence="1">
    <location>
        <begin position="34"/>
        <end position="157"/>
    </location>
</feature>
<organism evidence="2 3">
    <name type="scientific">Dongia rigui</name>
    <dbReference type="NCBI Taxonomy" id="940149"/>
    <lineage>
        <taxon>Bacteria</taxon>
        <taxon>Pseudomonadati</taxon>
        <taxon>Pseudomonadota</taxon>
        <taxon>Alphaproteobacteria</taxon>
        <taxon>Rhodospirillales</taxon>
        <taxon>Dongiaceae</taxon>
        <taxon>Dongia</taxon>
    </lineage>
</organism>
<dbReference type="InterPro" id="IPR007374">
    <property type="entry name" value="ASCH_domain"/>
</dbReference>
<dbReference type="Gene3D" id="3.10.400.10">
    <property type="entry name" value="Sulfate adenylyltransferase"/>
    <property type="match status" value="1"/>
</dbReference>
<dbReference type="PANTHER" id="PTHR39203:SF1">
    <property type="entry name" value="CYTOPLASMIC PROTEIN"/>
    <property type="match status" value="1"/>
</dbReference>
<dbReference type="CDD" id="cd06553">
    <property type="entry name" value="ASCH_Ef3133_like"/>
    <property type="match status" value="1"/>
</dbReference>
<evidence type="ECO:0000313" key="3">
    <source>
        <dbReference type="Proteomes" id="UP001271769"/>
    </source>
</evidence>
<reference evidence="2 3" key="1">
    <citation type="journal article" date="2013" name="Antonie Van Leeuwenhoek">
        <title>Dongia rigui sp. nov., isolated from freshwater of a large wetland in Korea.</title>
        <authorList>
            <person name="Baik K.S."/>
            <person name="Hwang Y.M."/>
            <person name="Choi J.S."/>
            <person name="Kwon J."/>
            <person name="Seong C.N."/>
        </authorList>
    </citation>
    <scope>NUCLEOTIDE SEQUENCE [LARGE SCALE GENOMIC DNA]</scope>
    <source>
        <strain evidence="2 3">04SU4-P</strain>
    </source>
</reference>
<dbReference type="Pfam" id="PF04266">
    <property type="entry name" value="ASCH"/>
    <property type="match status" value="1"/>
</dbReference>
<protein>
    <submittedName>
        <fullName evidence="2">ASCH domain-containing protein</fullName>
    </submittedName>
</protein>
<dbReference type="SUPFAM" id="SSF88697">
    <property type="entry name" value="PUA domain-like"/>
    <property type="match status" value="1"/>
</dbReference>
<dbReference type="RefSeq" id="WP_320500870.1">
    <property type="nucleotide sequence ID" value="NZ_JAXCLX010000001.1"/>
</dbReference>
<comment type="caution">
    <text evidence="2">The sequence shown here is derived from an EMBL/GenBank/DDBJ whole genome shotgun (WGS) entry which is preliminary data.</text>
</comment>